<evidence type="ECO:0000256" key="8">
    <source>
        <dbReference type="ARBA" id="ARBA00026232"/>
    </source>
</evidence>
<dbReference type="InterPro" id="IPR045130">
    <property type="entry name" value="OFUT2-like"/>
</dbReference>
<dbReference type="InterPro" id="IPR019378">
    <property type="entry name" value="GDP-Fuc_O-FucTrfase"/>
</dbReference>
<dbReference type="GO" id="GO:0006004">
    <property type="term" value="P:fucose metabolic process"/>
    <property type="evidence" value="ECO:0007669"/>
    <property type="project" value="UniProtKB-KW"/>
</dbReference>
<dbReference type="CDD" id="cd11296">
    <property type="entry name" value="O-FucT_like"/>
    <property type="match status" value="1"/>
</dbReference>
<evidence type="ECO:0000256" key="1">
    <source>
        <dbReference type="ARBA" id="ARBA00004240"/>
    </source>
</evidence>
<dbReference type="Proteomes" id="UP000696485">
    <property type="component" value="Unassembled WGS sequence"/>
</dbReference>
<keyword evidence="3" id="KW-0808">Transferase</keyword>
<evidence type="ECO:0000256" key="5">
    <source>
        <dbReference type="ARBA" id="ARBA00023253"/>
    </source>
</evidence>
<evidence type="ECO:0000256" key="9">
    <source>
        <dbReference type="SAM" id="Phobius"/>
    </source>
</evidence>
<dbReference type="Gene3D" id="3.40.50.11340">
    <property type="match status" value="1"/>
</dbReference>
<organism evidence="10 11">
    <name type="scientific">Podila minutissima</name>
    <dbReference type="NCBI Taxonomy" id="64525"/>
    <lineage>
        <taxon>Eukaryota</taxon>
        <taxon>Fungi</taxon>
        <taxon>Fungi incertae sedis</taxon>
        <taxon>Mucoromycota</taxon>
        <taxon>Mortierellomycotina</taxon>
        <taxon>Mortierellomycetes</taxon>
        <taxon>Mortierellales</taxon>
        <taxon>Mortierellaceae</taxon>
        <taxon>Podila</taxon>
    </lineage>
</organism>
<dbReference type="Pfam" id="PF10250">
    <property type="entry name" value="O-FucT"/>
    <property type="match status" value="1"/>
</dbReference>
<reference evidence="10" key="1">
    <citation type="journal article" date="2020" name="Fungal Divers.">
        <title>Resolving the Mortierellaceae phylogeny through synthesis of multi-gene phylogenetics and phylogenomics.</title>
        <authorList>
            <person name="Vandepol N."/>
            <person name="Liber J."/>
            <person name="Desiro A."/>
            <person name="Na H."/>
            <person name="Kennedy M."/>
            <person name="Barry K."/>
            <person name="Grigoriev I.V."/>
            <person name="Miller A.N."/>
            <person name="O'Donnell K."/>
            <person name="Stajich J.E."/>
            <person name="Bonito G."/>
        </authorList>
    </citation>
    <scope>NUCLEOTIDE SEQUENCE</scope>
    <source>
        <strain evidence="10">NVP1</strain>
    </source>
</reference>
<comment type="subcellular location">
    <subcellularLocation>
        <location evidence="1">Endoplasmic reticulum</location>
    </subcellularLocation>
</comment>
<keyword evidence="9" id="KW-1133">Transmembrane helix</keyword>
<protein>
    <recommendedName>
        <fullName evidence="8">GDP-fucose protein O-fucosyltransferase 2</fullName>
    </recommendedName>
</protein>
<evidence type="ECO:0000256" key="7">
    <source>
        <dbReference type="ARBA" id="ARBA00025803"/>
    </source>
</evidence>
<evidence type="ECO:0000256" key="3">
    <source>
        <dbReference type="ARBA" id="ARBA00022679"/>
    </source>
</evidence>
<dbReference type="Gene3D" id="3.40.50.11350">
    <property type="match status" value="1"/>
</dbReference>
<keyword evidence="9" id="KW-0812">Transmembrane</keyword>
<comment type="similarity">
    <text evidence="7">Belongs to the glycosyltransferase 68 family.</text>
</comment>
<keyword evidence="5" id="KW-0294">Fucose metabolism</keyword>
<dbReference type="PANTHER" id="PTHR13398">
    <property type="entry name" value="GDP-FUCOSE PROTEIN O-FUCOSYLTRANSFERASE 2"/>
    <property type="match status" value="1"/>
</dbReference>
<comment type="caution">
    <text evidence="10">The sequence shown here is derived from an EMBL/GenBank/DDBJ whole genome shotgun (WGS) entry which is preliminary data.</text>
</comment>
<keyword evidence="4" id="KW-0256">Endoplasmic reticulum</keyword>
<dbReference type="GO" id="GO:0046922">
    <property type="term" value="F:peptide-O-fucosyltransferase activity"/>
    <property type="evidence" value="ECO:0007669"/>
    <property type="project" value="InterPro"/>
</dbReference>
<keyword evidence="6" id="KW-0119">Carbohydrate metabolism</keyword>
<dbReference type="PANTHER" id="PTHR13398:SF0">
    <property type="entry name" value="GDP-FUCOSE PROTEIN O-FUCOSYLTRANSFERASE 2"/>
    <property type="match status" value="1"/>
</dbReference>
<gene>
    <name evidence="10" type="ORF">BG006_005136</name>
</gene>
<sequence>MPSSPKSPGPIELPARHPYGRKCHFQRRLLIFAAFVLVFSAGSFLILQITIGPPSPSGSHSPEASESAFWGSNRLKKWAASRYSNPSETTQEAIRHNKDRPFSRPRVALPHHRIYNEEDDDPHLSAEDAEGSFDRIWHDVNRHQQSKTSIIPFEIALERAPSRASQESYLIALPYAGMTNQFYGILRALEVAQRLGRTLILPPITTASSHDRTKQGQGQPWSKFLDLEKFTAMTGVKVVELHEIIDSEESVKSGLECIITGGVGSTRPLDGTARAFLKQWQFDLRLQPFGGGRHDHENPPLDSVVSDLEQQQRSSKYLCLTNSFKIEVQDKTEWERFGQYLYFTPELELFARKILERHCLDNALPTLSPSADSTPSIKSLRASRDPEFWASRPFITIHARRRREFESYCTRFFSGDQFQHCFPSTEQLAQRIQVIQETRKQPLPVFVATNERRAEELAKFSALGWKVLNHESLGTVKMLGTFGPMMVDSIFLAHAQVFVGIQMSTFSRVGALRQLDWHGRQAEYM</sequence>
<feature type="transmembrane region" description="Helical" evidence="9">
    <location>
        <begin position="29"/>
        <end position="51"/>
    </location>
</feature>
<accession>A0A9P5VM88</accession>
<evidence type="ECO:0000313" key="10">
    <source>
        <dbReference type="EMBL" id="KAF9331987.1"/>
    </source>
</evidence>
<dbReference type="GO" id="GO:0005783">
    <property type="term" value="C:endoplasmic reticulum"/>
    <property type="evidence" value="ECO:0007669"/>
    <property type="project" value="UniProtKB-SubCell"/>
</dbReference>
<comment type="pathway">
    <text evidence="2">Protein modification; protein glycosylation.</text>
</comment>
<keyword evidence="11" id="KW-1185">Reference proteome</keyword>
<name>A0A9P5VM88_9FUNG</name>
<keyword evidence="9" id="KW-0472">Membrane</keyword>
<proteinExistence type="inferred from homology"/>
<evidence type="ECO:0000256" key="4">
    <source>
        <dbReference type="ARBA" id="ARBA00022824"/>
    </source>
</evidence>
<dbReference type="EMBL" id="JAAAUY010000289">
    <property type="protein sequence ID" value="KAF9331987.1"/>
    <property type="molecule type" value="Genomic_DNA"/>
</dbReference>
<evidence type="ECO:0000313" key="11">
    <source>
        <dbReference type="Proteomes" id="UP000696485"/>
    </source>
</evidence>
<evidence type="ECO:0000256" key="2">
    <source>
        <dbReference type="ARBA" id="ARBA00004922"/>
    </source>
</evidence>
<dbReference type="AlphaFoldDB" id="A0A9P5VM88"/>
<evidence type="ECO:0000256" key="6">
    <source>
        <dbReference type="ARBA" id="ARBA00023277"/>
    </source>
</evidence>